<dbReference type="InterPro" id="IPR022385">
    <property type="entry name" value="Rhs_assc_core"/>
</dbReference>
<evidence type="ECO:0000259" key="4">
    <source>
        <dbReference type="Pfam" id="PF25023"/>
    </source>
</evidence>
<feature type="region of interest" description="Disordered" evidence="2">
    <location>
        <begin position="359"/>
        <end position="449"/>
    </location>
</feature>
<keyword evidence="1" id="KW-0677">Repeat</keyword>
<keyword evidence="3" id="KW-0472">Membrane</keyword>
<feature type="compositionally biased region" description="Basic and acidic residues" evidence="2">
    <location>
        <begin position="402"/>
        <end position="418"/>
    </location>
</feature>
<gene>
    <name evidence="5" type="primary">wapA</name>
    <name evidence="5" type="ORF">EKD16_05870</name>
</gene>
<sequence>MRNSSKSAMSKGTHTYGYDDAGRLTSWTAPGGETTDYEWDASGNRVRAGEETFSYDARNRLTGSGDGDTWSYTPRGTLAQSVVDGVERTPEFDAFERMVASGDGTVEYGYDALGRVATRTEDEGLMAAAETSEFLYGGLEKNNPLAVLDSEGDALSSYGRDEAGELVSIADADQQPALAYLNNHTDLAATYTPQGTTTSSTAFSPFGETVASEGAADSLGFQSEWTDPVTGDVNMHARWYQPGTGRFASRDTMTLEPDPSVQLNRYTYGNGAPMRYRDPSGHFLVGSTGAAVGAGAATSIGLGTTMAIGLGLLGGVGVALAIGFVAYTAYNYYTSSSSSGFSNRPAYRPGMYSMYSGGGSSGGAGSGSGGGSGATATGSFTTTPYATPGYTGGRSWSPRTSVRPEPRRPVVPKVDPRKKILRKILNTPQPRPPIHNTVDQSDVDKARKKAEETVRNFRISMKT</sequence>
<evidence type="ECO:0000256" key="3">
    <source>
        <dbReference type="SAM" id="Phobius"/>
    </source>
</evidence>
<dbReference type="EC" id="3.1.-.-" evidence="5"/>
<dbReference type="PANTHER" id="PTHR32305:SF15">
    <property type="entry name" value="PROTEIN RHSA-RELATED"/>
    <property type="match status" value="1"/>
</dbReference>
<keyword evidence="3" id="KW-1133">Transmembrane helix</keyword>
<dbReference type="EMBL" id="CP036455">
    <property type="protein sequence ID" value="QBI52977.1"/>
    <property type="molecule type" value="Genomic_DNA"/>
</dbReference>
<dbReference type="Pfam" id="PF25023">
    <property type="entry name" value="TEN_YD-shell"/>
    <property type="match status" value="1"/>
</dbReference>
<feature type="region of interest" description="Disordered" evidence="2">
    <location>
        <begin position="20"/>
        <end position="43"/>
    </location>
</feature>
<keyword evidence="6" id="KW-1185">Reference proteome</keyword>
<feature type="transmembrane region" description="Helical" evidence="3">
    <location>
        <begin position="283"/>
        <end position="302"/>
    </location>
</feature>
<organism evidence="5 6">
    <name type="scientific">Streptomonospora litoralis</name>
    <dbReference type="NCBI Taxonomy" id="2498135"/>
    <lineage>
        <taxon>Bacteria</taxon>
        <taxon>Bacillati</taxon>
        <taxon>Actinomycetota</taxon>
        <taxon>Actinomycetes</taxon>
        <taxon>Streptosporangiales</taxon>
        <taxon>Nocardiopsidaceae</taxon>
        <taxon>Streptomonospora</taxon>
    </lineage>
</organism>
<evidence type="ECO:0000313" key="5">
    <source>
        <dbReference type="EMBL" id="QBI52977.1"/>
    </source>
</evidence>
<feature type="domain" description="Teneurin-like YD-shell" evidence="4">
    <location>
        <begin position="10"/>
        <end position="273"/>
    </location>
</feature>
<dbReference type="InterPro" id="IPR006530">
    <property type="entry name" value="YD"/>
</dbReference>
<proteinExistence type="predicted"/>
<accession>A0A4P6Q2U8</accession>
<feature type="transmembrane region" description="Helical" evidence="3">
    <location>
        <begin position="308"/>
        <end position="330"/>
    </location>
</feature>
<dbReference type="PANTHER" id="PTHR32305">
    <property type="match status" value="1"/>
</dbReference>
<evidence type="ECO:0000256" key="2">
    <source>
        <dbReference type="SAM" id="MobiDB-lite"/>
    </source>
</evidence>
<dbReference type="NCBIfam" id="TIGR03696">
    <property type="entry name" value="Rhs_assc_core"/>
    <property type="match status" value="1"/>
</dbReference>
<dbReference type="InterPro" id="IPR050708">
    <property type="entry name" value="T6SS_VgrG/RHS"/>
</dbReference>
<dbReference type="AlphaFoldDB" id="A0A4P6Q2U8"/>
<reference evidence="5 6" key="1">
    <citation type="submission" date="2019-02" db="EMBL/GenBank/DDBJ databases">
        <authorList>
            <person name="Khodamoradi S."/>
            <person name="Hahnke R.L."/>
            <person name="Kaempfer P."/>
            <person name="Schumann P."/>
            <person name="Rohde M."/>
            <person name="Steinert M."/>
            <person name="Luzhetskyy A."/>
            <person name="Wink J."/>
            <person name="Ruckert C."/>
        </authorList>
    </citation>
    <scope>NUCLEOTIDE SEQUENCE [LARGE SCALE GENOMIC DNA]</scope>
    <source>
        <strain evidence="5 6">M2</strain>
    </source>
</reference>
<name>A0A4P6Q2U8_9ACTN</name>
<keyword evidence="3" id="KW-0812">Transmembrane</keyword>
<evidence type="ECO:0000313" key="6">
    <source>
        <dbReference type="Proteomes" id="UP000292235"/>
    </source>
</evidence>
<protein>
    <submittedName>
        <fullName evidence="5">tRNA(Glu)-specific nuclease WapA</fullName>
        <ecNumber evidence="5">3.1.-.-</ecNumber>
    </submittedName>
</protein>
<keyword evidence="5" id="KW-0378">Hydrolase</keyword>
<feature type="compositionally biased region" description="Low complexity" evidence="2">
    <location>
        <begin position="374"/>
        <end position="389"/>
    </location>
</feature>
<dbReference type="Gene3D" id="2.180.10.10">
    <property type="entry name" value="RHS repeat-associated core"/>
    <property type="match status" value="1"/>
</dbReference>
<dbReference type="NCBIfam" id="TIGR01643">
    <property type="entry name" value="YD_repeat_2x"/>
    <property type="match status" value="2"/>
</dbReference>
<dbReference type="InterPro" id="IPR056823">
    <property type="entry name" value="TEN-like_YD-shell"/>
</dbReference>
<feature type="compositionally biased region" description="Gly residues" evidence="2">
    <location>
        <begin position="359"/>
        <end position="373"/>
    </location>
</feature>
<dbReference type="GO" id="GO:0016787">
    <property type="term" value="F:hydrolase activity"/>
    <property type="evidence" value="ECO:0007669"/>
    <property type="project" value="UniProtKB-KW"/>
</dbReference>
<dbReference type="KEGG" id="strr:EKD16_05870"/>
<evidence type="ECO:0000256" key="1">
    <source>
        <dbReference type="ARBA" id="ARBA00022737"/>
    </source>
</evidence>
<dbReference type="Proteomes" id="UP000292235">
    <property type="component" value="Chromosome"/>
</dbReference>